<feature type="transmembrane region" description="Helical" evidence="1">
    <location>
        <begin position="77"/>
        <end position="110"/>
    </location>
</feature>
<protein>
    <recommendedName>
        <fullName evidence="4">DUF4013 domain-containing protein</fullName>
    </recommendedName>
</protein>
<dbReference type="EMBL" id="PGCK01000012">
    <property type="protein sequence ID" value="MCD1295997.1"/>
    <property type="molecule type" value="Genomic_DNA"/>
</dbReference>
<evidence type="ECO:0000313" key="2">
    <source>
        <dbReference type="EMBL" id="MCD1295997.1"/>
    </source>
</evidence>
<comment type="caution">
    <text evidence="2">The sequence shown here is derived from an EMBL/GenBank/DDBJ whole genome shotgun (WGS) entry which is preliminary data.</text>
</comment>
<dbReference type="RefSeq" id="WP_230742858.1">
    <property type="nucleotide sequence ID" value="NZ_PGCK01000012.1"/>
</dbReference>
<feature type="transmembrane region" description="Helical" evidence="1">
    <location>
        <begin position="131"/>
        <end position="158"/>
    </location>
</feature>
<gene>
    <name evidence="2" type="ORF">CUJ83_13420</name>
</gene>
<keyword evidence="3" id="KW-1185">Reference proteome</keyword>
<feature type="transmembrane region" description="Helical" evidence="1">
    <location>
        <begin position="284"/>
        <end position="315"/>
    </location>
</feature>
<keyword evidence="1" id="KW-0812">Transmembrane</keyword>
<reference evidence="2 3" key="1">
    <citation type="submission" date="2017-11" db="EMBL/GenBank/DDBJ databases">
        <title>Isolation and Characterization of Family Methanocellaceae Species from Potential Methane Hydrate Area Offshore Southwestern Taiwan.</title>
        <authorList>
            <person name="Zhang W.-L."/>
            <person name="Chen W.-C."/>
            <person name="Lai M.-C."/>
            <person name="Chen S.-C."/>
        </authorList>
    </citation>
    <scope>NUCLEOTIDE SEQUENCE [LARGE SCALE GENOMIC DNA]</scope>
    <source>
        <strain evidence="2 3">CWC-04</strain>
    </source>
</reference>
<keyword evidence="1" id="KW-1133">Transmembrane helix</keyword>
<feature type="transmembrane region" description="Helical" evidence="1">
    <location>
        <begin position="20"/>
        <end position="40"/>
    </location>
</feature>
<feature type="transmembrane region" description="Helical" evidence="1">
    <location>
        <begin position="170"/>
        <end position="203"/>
    </location>
</feature>
<feature type="transmembrane region" description="Helical" evidence="1">
    <location>
        <begin position="247"/>
        <end position="278"/>
    </location>
</feature>
<dbReference type="Pfam" id="PF24400">
    <property type="entry name" value="DUF7544"/>
    <property type="match status" value="1"/>
</dbReference>
<name>A0AAP2RGW9_9EURY</name>
<sequence length="333" mass="37370">MSGYRAFPPISTAFEKTKKILFEPFNVITWIKLAIIVFFIGSSGSRLSNTGQYRTGPYDDYSGIGRSLSDISSDTNLMIAIIALILLVLILALVLFYLRGVFSFVFIRALTTFDVRILKPFRENMGRGFKIFLFNLFIVIISIVLAIILIGIMVFAIVTAVNTGLGSLPAILLVWFLAFIALFALLALIVLLFLMTIVAGFTYDFVAPLMYFKDMGVIDGWKYLWKIIKSAPDQFVVYVLTRWALEFVVGILLFILMLPIIFLMVAVAILSALVAAALSQVSVYLMMFFIGLLILAILLGVLILLFISMPVAVYFRYYSLDFLKEMDNTAVVY</sequence>
<organism evidence="2 3">
    <name type="scientific">Methanooceanicella nereidis</name>
    <dbReference type="NCBI Taxonomy" id="2052831"/>
    <lineage>
        <taxon>Archaea</taxon>
        <taxon>Methanobacteriati</taxon>
        <taxon>Methanobacteriota</taxon>
        <taxon>Stenosarchaea group</taxon>
        <taxon>Methanomicrobia</taxon>
        <taxon>Methanocellales</taxon>
        <taxon>Methanocellaceae</taxon>
        <taxon>Methanooceanicella</taxon>
    </lineage>
</organism>
<evidence type="ECO:0008006" key="4">
    <source>
        <dbReference type="Google" id="ProtNLM"/>
    </source>
</evidence>
<dbReference type="AlphaFoldDB" id="A0AAP2RGW9"/>
<keyword evidence="1" id="KW-0472">Membrane</keyword>
<evidence type="ECO:0000256" key="1">
    <source>
        <dbReference type="SAM" id="Phobius"/>
    </source>
</evidence>
<dbReference type="Proteomes" id="UP001320159">
    <property type="component" value="Unassembled WGS sequence"/>
</dbReference>
<accession>A0AAP2RGW9</accession>
<proteinExistence type="predicted"/>
<evidence type="ECO:0000313" key="3">
    <source>
        <dbReference type="Proteomes" id="UP001320159"/>
    </source>
</evidence>
<dbReference type="InterPro" id="IPR055966">
    <property type="entry name" value="DUF7544"/>
</dbReference>